<accession>A0A1M7C8F1</accession>
<dbReference type="RefSeq" id="WP_074824175.1">
    <property type="nucleotide sequence ID" value="NZ_FNTI01000001.1"/>
</dbReference>
<gene>
    <name evidence="2" type="ORF">SAMN05444171_4759</name>
</gene>
<dbReference type="Proteomes" id="UP000183208">
    <property type="component" value="Unassembled WGS sequence"/>
</dbReference>
<feature type="transmembrane region" description="Helical" evidence="1">
    <location>
        <begin position="82"/>
        <end position="99"/>
    </location>
</feature>
<reference evidence="2 3" key="1">
    <citation type="submission" date="2016-10" db="EMBL/GenBank/DDBJ databases">
        <authorList>
            <person name="de Groot N.N."/>
        </authorList>
    </citation>
    <scope>NUCLEOTIDE SEQUENCE [LARGE SCALE GENOMIC DNA]</scope>
    <source>
        <strain evidence="2 3">GAS522</strain>
    </source>
</reference>
<feature type="transmembrane region" description="Helical" evidence="1">
    <location>
        <begin position="51"/>
        <end position="70"/>
    </location>
</feature>
<dbReference type="AlphaFoldDB" id="A0A1M7C8F1"/>
<feature type="transmembrane region" description="Helical" evidence="1">
    <location>
        <begin position="105"/>
        <end position="127"/>
    </location>
</feature>
<protein>
    <submittedName>
        <fullName evidence="2">Uncharacterized protein</fullName>
    </submittedName>
</protein>
<evidence type="ECO:0000313" key="3">
    <source>
        <dbReference type="Proteomes" id="UP000183208"/>
    </source>
</evidence>
<dbReference type="InterPro" id="IPR035399">
    <property type="entry name" value="DUF5413"/>
</dbReference>
<evidence type="ECO:0000256" key="1">
    <source>
        <dbReference type="SAM" id="Phobius"/>
    </source>
</evidence>
<name>A0A1M7C8F1_9BRAD</name>
<dbReference type="Pfam" id="PF17434">
    <property type="entry name" value="DUF5413"/>
    <property type="match status" value="1"/>
</dbReference>
<organism evidence="2 3">
    <name type="scientific">Bradyrhizobium lablabi</name>
    <dbReference type="NCBI Taxonomy" id="722472"/>
    <lineage>
        <taxon>Bacteria</taxon>
        <taxon>Pseudomonadati</taxon>
        <taxon>Pseudomonadota</taxon>
        <taxon>Alphaproteobacteria</taxon>
        <taxon>Hyphomicrobiales</taxon>
        <taxon>Nitrobacteraceae</taxon>
        <taxon>Bradyrhizobium</taxon>
    </lineage>
</organism>
<dbReference type="EMBL" id="FNTI01000001">
    <property type="protein sequence ID" value="SED67069.1"/>
    <property type="molecule type" value="Genomic_DNA"/>
</dbReference>
<keyword evidence="1" id="KW-0812">Transmembrane</keyword>
<evidence type="ECO:0000313" key="2">
    <source>
        <dbReference type="EMBL" id="SED67069.1"/>
    </source>
</evidence>
<dbReference type="OrthoDB" id="8253092at2"/>
<keyword evidence="1" id="KW-0472">Membrane</keyword>
<keyword evidence="1" id="KW-1133">Transmembrane helix</keyword>
<sequence length="140" mass="15277">MRRYLIFAAIGPFIGGFLLLLATTVSSGYWTETNWGEVGKFLAAFGKTLPYSYLFGVVPTLMMGAIDDILFHVPRIKPARRVVIMACLGFALAELLYGSRGPDTGALQFVLYGMVGLVPAAISSWLARKYDVEPQPAHST</sequence>
<proteinExistence type="predicted"/>